<dbReference type="OrthoDB" id="335833at2"/>
<dbReference type="Pfam" id="PF00672">
    <property type="entry name" value="HAMP"/>
    <property type="match status" value="1"/>
</dbReference>
<feature type="domain" description="HAMP" evidence="17">
    <location>
        <begin position="180"/>
        <end position="232"/>
    </location>
</feature>
<keyword evidence="9 18" id="KW-0418">Kinase</keyword>
<keyword evidence="10" id="KW-0067">ATP-binding</keyword>
<protein>
    <recommendedName>
        <fullName evidence="3">histidine kinase</fullName>
        <ecNumber evidence="3">2.7.13.3</ecNumber>
    </recommendedName>
</protein>
<dbReference type="PRINTS" id="PR00344">
    <property type="entry name" value="BCTRLSENSOR"/>
</dbReference>
<evidence type="ECO:0000256" key="1">
    <source>
        <dbReference type="ARBA" id="ARBA00000085"/>
    </source>
</evidence>
<dbReference type="InterPro" id="IPR003594">
    <property type="entry name" value="HATPase_dom"/>
</dbReference>
<comment type="caution">
    <text evidence="18">The sequence shown here is derived from an EMBL/GenBank/DDBJ whole genome shotgun (WGS) entry which is preliminary data.</text>
</comment>
<keyword evidence="8" id="KW-0547">Nucleotide-binding</keyword>
<dbReference type="Proteomes" id="UP000215596">
    <property type="component" value="Unassembled WGS sequence"/>
</dbReference>
<evidence type="ECO:0000256" key="14">
    <source>
        <dbReference type="SAM" id="Coils"/>
    </source>
</evidence>
<dbReference type="EMBL" id="NPBY01000049">
    <property type="protein sequence ID" value="PAD74983.1"/>
    <property type="molecule type" value="Genomic_DNA"/>
</dbReference>
<comment type="subcellular location">
    <subcellularLocation>
        <location evidence="2">Cell membrane</location>
        <topology evidence="2">Multi-pass membrane protein</topology>
    </subcellularLocation>
</comment>
<dbReference type="CDD" id="cd00082">
    <property type="entry name" value="HisKA"/>
    <property type="match status" value="1"/>
</dbReference>
<dbReference type="Gene3D" id="3.30.565.10">
    <property type="entry name" value="Histidine kinase-like ATPase, C-terminal domain"/>
    <property type="match status" value="1"/>
</dbReference>
<evidence type="ECO:0000256" key="8">
    <source>
        <dbReference type="ARBA" id="ARBA00022741"/>
    </source>
</evidence>
<evidence type="ECO:0000256" key="5">
    <source>
        <dbReference type="ARBA" id="ARBA00022553"/>
    </source>
</evidence>
<feature type="coiled-coil region" evidence="14">
    <location>
        <begin position="213"/>
        <end position="247"/>
    </location>
</feature>
<dbReference type="PANTHER" id="PTHR45528">
    <property type="entry name" value="SENSOR HISTIDINE KINASE CPXA"/>
    <property type="match status" value="1"/>
</dbReference>
<proteinExistence type="predicted"/>
<reference evidence="18 19" key="1">
    <citation type="submission" date="2017-07" db="EMBL/GenBank/DDBJ databases">
        <title>Isolation and whole genome analysis of endospore-forming bacteria from heroin.</title>
        <authorList>
            <person name="Kalinowski J."/>
            <person name="Ahrens B."/>
            <person name="Al-Dilaimi A."/>
            <person name="Winkler A."/>
            <person name="Wibberg D."/>
            <person name="Schleenbecker U."/>
            <person name="Ruckert C."/>
            <person name="Wolfel R."/>
            <person name="Grass G."/>
        </authorList>
    </citation>
    <scope>NUCLEOTIDE SEQUENCE [LARGE SCALE GENOMIC DNA]</scope>
    <source>
        <strain evidence="18 19">7537-G1</strain>
    </source>
</reference>
<dbReference type="CDD" id="cd06225">
    <property type="entry name" value="HAMP"/>
    <property type="match status" value="1"/>
</dbReference>
<evidence type="ECO:0000256" key="2">
    <source>
        <dbReference type="ARBA" id="ARBA00004651"/>
    </source>
</evidence>
<dbReference type="GO" id="GO:0005524">
    <property type="term" value="F:ATP binding"/>
    <property type="evidence" value="ECO:0007669"/>
    <property type="project" value="UniProtKB-KW"/>
</dbReference>
<evidence type="ECO:0000256" key="3">
    <source>
        <dbReference type="ARBA" id="ARBA00012438"/>
    </source>
</evidence>
<dbReference type="AlphaFoldDB" id="A0A268EPD4"/>
<dbReference type="InterPro" id="IPR003660">
    <property type="entry name" value="HAMP_dom"/>
</dbReference>
<feature type="transmembrane region" description="Helical" evidence="15">
    <location>
        <begin position="151"/>
        <end position="174"/>
    </location>
</feature>
<evidence type="ECO:0000259" key="16">
    <source>
        <dbReference type="PROSITE" id="PS50109"/>
    </source>
</evidence>
<dbReference type="InterPro" id="IPR003661">
    <property type="entry name" value="HisK_dim/P_dom"/>
</dbReference>
<dbReference type="InterPro" id="IPR036890">
    <property type="entry name" value="HATPase_C_sf"/>
</dbReference>
<evidence type="ECO:0000313" key="18">
    <source>
        <dbReference type="EMBL" id="PAD74983.1"/>
    </source>
</evidence>
<dbReference type="InterPro" id="IPR004358">
    <property type="entry name" value="Sig_transdc_His_kin-like_C"/>
</dbReference>
<name>A0A268EPD4_9BACL</name>
<evidence type="ECO:0000256" key="9">
    <source>
        <dbReference type="ARBA" id="ARBA00022777"/>
    </source>
</evidence>
<sequence>MKGRSVHTSLMMNYILFSVILGLIGFLVYNHMYGARDVYLSETLPMVKADELIRDNWEDIPYETVHHFGGYIQILDDNLNSVFVRGEGQARTSYTEKELNALFYEGGSGYYSAAPFITEEGREYRLLVAIPSGAVVKESRMVKPNEEQTRVFSGFILRGLLLFLLAFLLSLWLYSRMTARRITAPLAAISQRLGKMSEGEEGGRLHMPANRELMDIQRNFNRMADKLEQAEQMNRKLAEDRRRMLMDIAHDLKTPITTIQGYAEVLRLGIEENERQRRKYASHIFNKAIYIAALVDDLFALTKFESTELPFERKPLDFAELCRTTAADLYDSFEQKGIELDISIPERPVRLHGHEGYMRRAVANLLTNALKYNRRGGRVWVVLREQNGVHLTVGDNGPGIPEHLGRAIFDPFVRGDQARRSDGGSGLGLSIVKAAVEKHGGQVRLDTETEGTVIHISLPVTDPHGKQDEQKYGKKV</sequence>
<dbReference type="SMART" id="SM00388">
    <property type="entry name" value="HisKA"/>
    <property type="match status" value="1"/>
</dbReference>
<keyword evidence="7 15" id="KW-0812">Transmembrane</keyword>
<comment type="catalytic activity">
    <reaction evidence="1">
        <text>ATP + protein L-histidine = ADP + protein N-phospho-L-histidine.</text>
        <dbReference type="EC" id="2.7.13.3"/>
    </reaction>
</comment>
<evidence type="ECO:0000259" key="17">
    <source>
        <dbReference type="PROSITE" id="PS50885"/>
    </source>
</evidence>
<dbReference type="CDD" id="cd00075">
    <property type="entry name" value="HATPase"/>
    <property type="match status" value="1"/>
</dbReference>
<dbReference type="PROSITE" id="PS50885">
    <property type="entry name" value="HAMP"/>
    <property type="match status" value="1"/>
</dbReference>
<feature type="transmembrane region" description="Helical" evidence="15">
    <location>
        <begin position="12"/>
        <end position="32"/>
    </location>
</feature>
<evidence type="ECO:0000256" key="6">
    <source>
        <dbReference type="ARBA" id="ARBA00022679"/>
    </source>
</evidence>
<dbReference type="SMART" id="SM00304">
    <property type="entry name" value="HAMP"/>
    <property type="match status" value="1"/>
</dbReference>
<dbReference type="PANTHER" id="PTHR45528:SF1">
    <property type="entry name" value="SENSOR HISTIDINE KINASE CPXA"/>
    <property type="match status" value="1"/>
</dbReference>
<evidence type="ECO:0000313" key="19">
    <source>
        <dbReference type="Proteomes" id="UP000215596"/>
    </source>
</evidence>
<keyword evidence="12" id="KW-0902">Two-component regulatory system</keyword>
<evidence type="ECO:0000256" key="10">
    <source>
        <dbReference type="ARBA" id="ARBA00022840"/>
    </source>
</evidence>
<dbReference type="PROSITE" id="PS50109">
    <property type="entry name" value="HIS_KIN"/>
    <property type="match status" value="1"/>
</dbReference>
<dbReference type="SUPFAM" id="SSF47384">
    <property type="entry name" value="Homodimeric domain of signal transducing histidine kinase"/>
    <property type="match status" value="1"/>
</dbReference>
<keyword evidence="14" id="KW-0175">Coiled coil</keyword>
<accession>A0A268EPD4</accession>
<evidence type="ECO:0000256" key="7">
    <source>
        <dbReference type="ARBA" id="ARBA00022692"/>
    </source>
</evidence>
<evidence type="ECO:0000256" key="12">
    <source>
        <dbReference type="ARBA" id="ARBA00023012"/>
    </source>
</evidence>
<keyword evidence="6" id="KW-0808">Transferase</keyword>
<dbReference type="InterPro" id="IPR005467">
    <property type="entry name" value="His_kinase_dom"/>
</dbReference>
<dbReference type="InterPro" id="IPR050398">
    <property type="entry name" value="HssS/ArlS-like"/>
</dbReference>
<evidence type="ECO:0000256" key="13">
    <source>
        <dbReference type="ARBA" id="ARBA00023136"/>
    </source>
</evidence>
<dbReference type="GO" id="GO:0005886">
    <property type="term" value="C:plasma membrane"/>
    <property type="evidence" value="ECO:0007669"/>
    <property type="project" value="UniProtKB-SubCell"/>
</dbReference>
<evidence type="ECO:0000256" key="11">
    <source>
        <dbReference type="ARBA" id="ARBA00022989"/>
    </source>
</evidence>
<evidence type="ECO:0000256" key="4">
    <source>
        <dbReference type="ARBA" id="ARBA00022475"/>
    </source>
</evidence>
<dbReference type="SMART" id="SM00387">
    <property type="entry name" value="HATPase_c"/>
    <property type="match status" value="1"/>
</dbReference>
<evidence type="ECO:0000256" key="15">
    <source>
        <dbReference type="SAM" id="Phobius"/>
    </source>
</evidence>
<dbReference type="Pfam" id="PF00512">
    <property type="entry name" value="HisKA"/>
    <property type="match status" value="1"/>
</dbReference>
<dbReference type="GO" id="GO:0000155">
    <property type="term" value="F:phosphorelay sensor kinase activity"/>
    <property type="evidence" value="ECO:0007669"/>
    <property type="project" value="InterPro"/>
</dbReference>
<dbReference type="EC" id="2.7.13.3" evidence="3"/>
<dbReference type="InterPro" id="IPR036097">
    <property type="entry name" value="HisK_dim/P_sf"/>
</dbReference>
<dbReference type="Pfam" id="PF02518">
    <property type="entry name" value="HATPase_c"/>
    <property type="match status" value="1"/>
</dbReference>
<dbReference type="SUPFAM" id="SSF55874">
    <property type="entry name" value="ATPase domain of HSP90 chaperone/DNA topoisomerase II/histidine kinase"/>
    <property type="match status" value="1"/>
</dbReference>
<gene>
    <name evidence="18" type="ORF">CHH67_17040</name>
</gene>
<dbReference type="SUPFAM" id="SSF158472">
    <property type="entry name" value="HAMP domain-like"/>
    <property type="match status" value="1"/>
</dbReference>
<keyword evidence="11 15" id="KW-1133">Transmembrane helix</keyword>
<organism evidence="18 19">
    <name type="scientific">Paenibacillus campinasensis</name>
    <dbReference type="NCBI Taxonomy" id="66347"/>
    <lineage>
        <taxon>Bacteria</taxon>
        <taxon>Bacillati</taxon>
        <taxon>Bacillota</taxon>
        <taxon>Bacilli</taxon>
        <taxon>Bacillales</taxon>
        <taxon>Paenibacillaceae</taxon>
        <taxon>Paenibacillus</taxon>
    </lineage>
</organism>
<dbReference type="Gene3D" id="1.10.287.130">
    <property type="match status" value="1"/>
</dbReference>
<dbReference type="Gene3D" id="6.10.340.10">
    <property type="match status" value="1"/>
</dbReference>
<keyword evidence="5" id="KW-0597">Phosphoprotein</keyword>
<feature type="domain" description="Histidine kinase" evidence="16">
    <location>
        <begin position="247"/>
        <end position="462"/>
    </location>
</feature>
<keyword evidence="4" id="KW-1003">Cell membrane</keyword>
<keyword evidence="13 15" id="KW-0472">Membrane</keyword>